<protein>
    <submittedName>
        <fullName evidence="2">Uncharacterized protein</fullName>
    </submittedName>
</protein>
<sequence>MFLSLQKNTYIDLEVQEFTTYGEGTEENTEQIHDQMPQNNDNLNRQSQSHAYIERSNVNREQRNKQQRMEVQVNMTEQSVYQEDAINRSGIDSMLTLLTPLHIDTDSVRVALGGEVGSGPEENRINQARIAKGKDKIDQHCSF</sequence>
<feature type="region of interest" description="Disordered" evidence="1">
    <location>
        <begin position="35"/>
        <end position="67"/>
    </location>
</feature>
<dbReference type="EMBL" id="RXGB01000092">
    <property type="protein sequence ID" value="TMX05307.1"/>
    <property type="molecule type" value="Genomic_DNA"/>
</dbReference>
<evidence type="ECO:0000256" key="1">
    <source>
        <dbReference type="SAM" id="MobiDB-lite"/>
    </source>
</evidence>
<organism evidence="2">
    <name type="scientific">Solanum chilense</name>
    <name type="common">Tomato</name>
    <name type="synonym">Lycopersicon chilense</name>
    <dbReference type="NCBI Taxonomy" id="4083"/>
    <lineage>
        <taxon>Eukaryota</taxon>
        <taxon>Viridiplantae</taxon>
        <taxon>Streptophyta</taxon>
        <taxon>Embryophyta</taxon>
        <taxon>Tracheophyta</taxon>
        <taxon>Spermatophyta</taxon>
        <taxon>Magnoliopsida</taxon>
        <taxon>eudicotyledons</taxon>
        <taxon>Gunneridae</taxon>
        <taxon>Pentapetalae</taxon>
        <taxon>asterids</taxon>
        <taxon>lamiids</taxon>
        <taxon>Solanales</taxon>
        <taxon>Solanaceae</taxon>
        <taxon>Solanoideae</taxon>
        <taxon>Solaneae</taxon>
        <taxon>Solanum</taxon>
        <taxon>Solanum subgen. Lycopersicon</taxon>
    </lineage>
</organism>
<comment type="caution">
    <text evidence="2">The sequence shown here is derived from an EMBL/GenBank/DDBJ whole genome shotgun (WGS) entry which is preliminary data.</text>
</comment>
<evidence type="ECO:0000313" key="2">
    <source>
        <dbReference type="EMBL" id="TMX05307.1"/>
    </source>
</evidence>
<reference evidence="2" key="1">
    <citation type="submission" date="2019-05" db="EMBL/GenBank/DDBJ databases">
        <title>The de novo reference genome and transcriptome assemblies of the wild tomato species Solanum chilense.</title>
        <authorList>
            <person name="Stam R."/>
            <person name="Nosenko T."/>
            <person name="Hoerger A.C."/>
            <person name="Stephan W."/>
            <person name="Seidel M.A."/>
            <person name="Kuhn J.M.M."/>
            <person name="Haberer G."/>
            <person name="Tellier A."/>
        </authorList>
    </citation>
    <scope>NUCLEOTIDE SEQUENCE</scope>
    <source>
        <tissue evidence="2">Mature leaves</tissue>
    </source>
</reference>
<gene>
    <name evidence="2" type="ORF">EJD97_024999</name>
</gene>
<accession>A0A6N2CC77</accession>
<proteinExistence type="predicted"/>
<feature type="non-terminal residue" evidence="2">
    <location>
        <position position="143"/>
    </location>
</feature>
<dbReference type="AlphaFoldDB" id="A0A6N2CC77"/>
<feature type="compositionally biased region" description="Polar residues" evidence="1">
    <location>
        <begin position="36"/>
        <end position="50"/>
    </location>
</feature>
<name>A0A6N2CC77_SOLCI</name>
<feature type="compositionally biased region" description="Basic and acidic residues" evidence="1">
    <location>
        <begin position="57"/>
        <end position="67"/>
    </location>
</feature>